<evidence type="ECO:0000313" key="3">
    <source>
        <dbReference type="EMBL" id="MBW0481441.1"/>
    </source>
</evidence>
<evidence type="ECO:0000256" key="1">
    <source>
        <dbReference type="ARBA" id="ARBA00022884"/>
    </source>
</evidence>
<reference evidence="3" key="1">
    <citation type="submission" date="2021-03" db="EMBL/GenBank/DDBJ databases">
        <title>Draft genome sequence of rust myrtle Austropuccinia psidii MF-1, a brazilian biotype.</title>
        <authorList>
            <person name="Quecine M.C."/>
            <person name="Pachon D.M.R."/>
            <person name="Bonatelli M.L."/>
            <person name="Correr F.H."/>
            <person name="Franceschini L.M."/>
            <person name="Leite T.F."/>
            <person name="Margarido G.R.A."/>
            <person name="Almeida C.A."/>
            <person name="Ferrarezi J.A."/>
            <person name="Labate C.A."/>
        </authorList>
    </citation>
    <scope>NUCLEOTIDE SEQUENCE</scope>
    <source>
        <strain evidence="3">MF-1</strain>
    </source>
</reference>
<dbReference type="PANTHER" id="PTHR37984">
    <property type="entry name" value="PROTEIN CBG26694"/>
    <property type="match status" value="1"/>
</dbReference>
<dbReference type="AlphaFoldDB" id="A0A9Q3CAF9"/>
<gene>
    <name evidence="3" type="ORF">O181_021156</name>
</gene>
<dbReference type="OrthoDB" id="5592268at2759"/>
<dbReference type="PANTHER" id="PTHR37984:SF5">
    <property type="entry name" value="PROTEIN NYNRIN-LIKE"/>
    <property type="match status" value="1"/>
</dbReference>
<proteinExistence type="predicted"/>
<dbReference type="InterPro" id="IPR036397">
    <property type="entry name" value="RNaseH_sf"/>
</dbReference>
<dbReference type="PROSITE" id="PS50994">
    <property type="entry name" value="INTEGRASE"/>
    <property type="match status" value="1"/>
</dbReference>
<feature type="domain" description="Integrase catalytic" evidence="2">
    <location>
        <begin position="32"/>
        <end position="159"/>
    </location>
</feature>
<dbReference type="GO" id="GO:0003723">
    <property type="term" value="F:RNA binding"/>
    <property type="evidence" value="ECO:0007669"/>
    <property type="project" value="UniProtKB-KW"/>
</dbReference>
<dbReference type="SUPFAM" id="SSF53098">
    <property type="entry name" value="Ribonuclease H-like"/>
    <property type="match status" value="1"/>
</dbReference>
<evidence type="ECO:0000313" key="4">
    <source>
        <dbReference type="Proteomes" id="UP000765509"/>
    </source>
</evidence>
<dbReference type="Proteomes" id="UP000765509">
    <property type="component" value="Unassembled WGS sequence"/>
</dbReference>
<accession>A0A9Q3CAF9</accession>
<keyword evidence="1" id="KW-0694">RNA-binding</keyword>
<dbReference type="Gene3D" id="3.30.420.10">
    <property type="entry name" value="Ribonuclease H-like superfamily/Ribonuclease H"/>
    <property type="match status" value="1"/>
</dbReference>
<name>A0A9Q3CAF9_9BASI</name>
<dbReference type="InterPro" id="IPR012337">
    <property type="entry name" value="RNaseH-like_sf"/>
</dbReference>
<protein>
    <recommendedName>
        <fullName evidence="2">Integrase catalytic domain-containing protein</fullName>
    </recommendedName>
</protein>
<keyword evidence="4" id="KW-1185">Reference proteome</keyword>
<dbReference type="GO" id="GO:0015074">
    <property type="term" value="P:DNA integration"/>
    <property type="evidence" value="ECO:0007669"/>
    <property type="project" value="InterPro"/>
</dbReference>
<comment type="caution">
    <text evidence="3">The sequence shown here is derived from an EMBL/GenBank/DDBJ whole genome shotgun (WGS) entry which is preliminary data.</text>
</comment>
<sequence>MWQKGVAEYCKTCDRCQKANKSTGKRLGNMIKMQEPSRPWEIDHMDSVTGLPPGVERSYNSCIVIFERFSNTQIFLPCHKNDTTMNKTLLIWNKVVSWTGIFTNIISDRDTNFTSALLTNIHQLFDTKFTLSTSYHPQTDSLAERMIETLEHMVRRLCK</sequence>
<dbReference type="EMBL" id="AVOT02006392">
    <property type="protein sequence ID" value="MBW0481441.1"/>
    <property type="molecule type" value="Genomic_DNA"/>
</dbReference>
<organism evidence="3 4">
    <name type="scientific">Austropuccinia psidii MF-1</name>
    <dbReference type="NCBI Taxonomy" id="1389203"/>
    <lineage>
        <taxon>Eukaryota</taxon>
        <taxon>Fungi</taxon>
        <taxon>Dikarya</taxon>
        <taxon>Basidiomycota</taxon>
        <taxon>Pucciniomycotina</taxon>
        <taxon>Pucciniomycetes</taxon>
        <taxon>Pucciniales</taxon>
        <taxon>Sphaerophragmiaceae</taxon>
        <taxon>Austropuccinia</taxon>
    </lineage>
</organism>
<dbReference type="InterPro" id="IPR050951">
    <property type="entry name" value="Retrovirus_Pol_polyprotein"/>
</dbReference>
<dbReference type="InterPro" id="IPR001584">
    <property type="entry name" value="Integrase_cat-core"/>
</dbReference>
<dbReference type="GO" id="GO:0005634">
    <property type="term" value="C:nucleus"/>
    <property type="evidence" value="ECO:0007669"/>
    <property type="project" value="UniProtKB-ARBA"/>
</dbReference>
<evidence type="ECO:0000259" key="2">
    <source>
        <dbReference type="PROSITE" id="PS50994"/>
    </source>
</evidence>